<feature type="region of interest" description="Disordered" evidence="1">
    <location>
        <begin position="88"/>
        <end position="107"/>
    </location>
</feature>
<dbReference type="AlphaFoldDB" id="A0A4Y7LKL7"/>
<name>A0A4Y7LKL7_PAPSO</name>
<proteinExistence type="predicted"/>
<feature type="compositionally biased region" description="Polar residues" evidence="1">
    <location>
        <begin position="98"/>
        <end position="107"/>
    </location>
</feature>
<evidence type="ECO:0000313" key="2">
    <source>
        <dbReference type="EMBL" id="RZC85038.1"/>
    </source>
</evidence>
<keyword evidence="3" id="KW-1185">Reference proteome</keyword>
<dbReference type="Proteomes" id="UP000316621">
    <property type="component" value="Chromosome 11"/>
</dbReference>
<reference evidence="2 3" key="1">
    <citation type="journal article" date="2018" name="Science">
        <title>The opium poppy genome and morphinan production.</title>
        <authorList>
            <person name="Guo L."/>
            <person name="Winzer T."/>
            <person name="Yang X."/>
            <person name="Li Y."/>
            <person name="Ning Z."/>
            <person name="He Z."/>
            <person name="Teodor R."/>
            <person name="Lu Y."/>
            <person name="Bowser T.A."/>
            <person name="Graham I.A."/>
            <person name="Ye K."/>
        </authorList>
    </citation>
    <scope>NUCLEOTIDE SEQUENCE [LARGE SCALE GENOMIC DNA]</scope>
    <source>
        <strain evidence="3">cv. HN1</strain>
        <tissue evidence="2">Leaves</tissue>
    </source>
</reference>
<dbReference type="Gramene" id="RZC85038">
    <property type="protein sequence ID" value="RZC85038"/>
    <property type="gene ID" value="C5167_047822"/>
</dbReference>
<dbReference type="EMBL" id="CM010725">
    <property type="protein sequence ID" value="RZC85038.1"/>
    <property type="molecule type" value="Genomic_DNA"/>
</dbReference>
<evidence type="ECO:0000313" key="3">
    <source>
        <dbReference type="Proteomes" id="UP000316621"/>
    </source>
</evidence>
<gene>
    <name evidence="2" type="ORF">C5167_047822</name>
</gene>
<protein>
    <submittedName>
        <fullName evidence="2">Uncharacterized protein</fullName>
    </submittedName>
</protein>
<sequence>MFSTITSRAAFRDSSKVSEDDISMIGESLTSVGMSMEDLFPSLKLIHCLGGVTSRMLRLHRETDKFLEGNFDWRNVYVSYCNTMGDVPVATKPKDNGEGTNRSKTGI</sequence>
<evidence type="ECO:0000256" key="1">
    <source>
        <dbReference type="SAM" id="MobiDB-lite"/>
    </source>
</evidence>
<organism evidence="2 3">
    <name type="scientific">Papaver somniferum</name>
    <name type="common">Opium poppy</name>
    <dbReference type="NCBI Taxonomy" id="3469"/>
    <lineage>
        <taxon>Eukaryota</taxon>
        <taxon>Viridiplantae</taxon>
        <taxon>Streptophyta</taxon>
        <taxon>Embryophyta</taxon>
        <taxon>Tracheophyta</taxon>
        <taxon>Spermatophyta</taxon>
        <taxon>Magnoliopsida</taxon>
        <taxon>Ranunculales</taxon>
        <taxon>Papaveraceae</taxon>
        <taxon>Papaveroideae</taxon>
        <taxon>Papaver</taxon>
    </lineage>
</organism>
<accession>A0A4Y7LKL7</accession>